<feature type="compositionally biased region" description="Polar residues" evidence="1">
    <location>
        <begin position="697"/>
        <end position="710"/>
    </location>
</feature>
<feature type="compositionally biased region" description="Low complexity" evidence="1">
    <location>
        <begin position="712"/>
        <end position="721"/>
    </location>
</feature>
<feature type="region of interest" description="Disordered" evidence="1">
    <location>
        <begin position="697"/>
        <end position="721"/>
    </location>
</feature>
<dbReference type="EMBL" id="JAPDMQ010000270">
    <property type="protein sequence ID" value="KAK0528560.1"/>
    <property type="molecule type" value="Genomic_DNA"/>
</dbReference>
<dbReference type="Proteomes" id="UP001176521">
    <property type="component" value="Unassembled WGS sequence"/>
</dbReference>
<proteinExistence type="predicted"/>
<organism evidence="2 3">
    <name type="scientific">Tilletia horrida</name>
    <dbReference type="NCBI Taxonomy" id="155126"/>
    <lineage>
        <taxon>Eukaryota</taxon>
        <taxon>Fungi</taxon>
        <taxon>Dikarya</taxon>
        <taxon>Basidiomycota</taxon>
        <taxon>Ustilaginomycotina</taxon>
        <taxon>Exobasidiomycetes</taxon>
        <taxon>Tilletiales</taxon>
        <taxon>Tilletiaceae</taxon>
        <taxon>Tilletia</taxon>
    </lineage>
</organism>
<evidence type="ECO:0000313" key="2">
    <source>
        <dbReference type="EMBL" id="KAK0528560.1"/>
    </source>
</evidence>
<comment type="caution">
    <text evidence="2">The sequence shown here is derived from an EMBL/GenBank/DDBJ whole genome shotgun (WGS) entry which is preliminary data.</text>
</comment>
<protein>
    <submittedName>
        <fullName evidence="2">Uncharacterized protein</fullName>
    </submittedName>
</protein>
<sequence length="993" mass="102960">MRAGFCLEKHASNPAYSFTTTHATAQQQTMNSLPNRQALLTVVQLGTAQSHSAGDQREYQKAVRFVLLVNAFMARLNLPDVPTANAHQLRAAIITILGVGGPKYLNDPRTDVFHSAVNHLLSAGLVTQLEDRGTHMDTTNDDDFCVDFLNEAAFNGDGVTETDEISPVRDGHLIDGFQPIMPVAIAGTLPQTITPTVVPAVPIAGDAPQPIMPTVVPAVPIAGDAPQPITPTVVPAKPIGGDAPHPIMPTVVPAKPIGGDAPHPITPTVVPAGPIAGDAPQPIMPTVVRVVPIAGDAPQPITPTVVPAVPIAGDAPHPIMPTVVPAVPIAGDAPQPITPTVVPAGPIAGDAPHPIMPTVVRAGPIAGDAPQPITPTVVRAGSIGGDAPQPITPTVVPAKPIGGDAPQPITPTVVRAVPIAGDAPQPIMPTVVPAVPIAGDAPQPITPTVVPAVLIAGAGAQLAAPPPESVSNTTAQSMAPVAINSSFLPVPEATTAPAFHIGADGINGTVDSFTAFLNEALSGMPLNLSYPSLNEPQGAAMVSGPFLQTGMGDVTSSARSSLHWNWQRPDSTTAIPTIAPMTTTNTSFGAQTRIPAWPQANEAVANVLTGVATGPGAPSNSLGTTPGFAFVNGPWSSAPLPGSNNAEKIAGLNQLLKHQVRALAEIQNLIHAYEADEQSDSSMSECPGSSDVNIIANSSFGSSTTGTHDASSSESDSSFPWSSQKAQTSVISSGSSPDFKVVSRKPGFNAITKRRKARQFKDAYHWTTSAVTRVKKPAFALTTLHTASSFGGEKVASSPQAMNATSSPVTTTIDHAAVVAMTANVGPSTTTPRASVTIPSVTTSALQVRASVPASMLTTSPHADGLKHRALGLLLQEYTAGVGVRRLLTVLRKFSAKWPENSTQRLMLEEYVDSYEGRAAAERIIDDASEFVNFDVRKSPSANEKNGEFDQVYLLDHKRPYFSVRQAAKKWHPNLGLTTASAIEAPTLLSPTS</sequence>
<accession>A0AAN6JJG8</accession>
<name>A0AAN6JJG8_9BASI</name>
<dbReference type="AlphaFoldDB" id="A0AAN6JJG8"/>
<gene>
    <name evidence="2" type="ORF">OC842_004514</name>
</gene>
<reference evidence="2" key="1">
    <citation type="journal article" date="2023" name="PhytoFront">
        <title>Draft Genome Resources of Seven Strains of Tilletia horrida, Causal Agent of Kernel Smut of Rice.</title>
        <authorList>
            <person name="Khanal S."/>
            <person name="Antony Babu S."/>
            <person name="Zhou X.G."/>
        </authorList>
    </citation>
    <scope>NUCLEOTIDE SEQUENCE</scope>
    <source>
        <strain evidence="2">TX3</strain>
    </source>
</reference>
<keyword evidence="3" id="KW-1185">Reference proteome</keyword>
<evidence type="ECO:0000313" key="3">
    <source>
        <dbReference type="Proteomes" id="UP001176521"/>
    </source>
</evidence>
<evidence type="ECO:0000256" key="1">
    <source>
        <dbReference type="SAM" id="MobiDB-lite"/>
    </source>
</evidence>